<keyword evidence="4 6" id="KW-0862">Zinc</keyword>
<dbReference type="InterPro" id="IPR036291">
    <property type="entry name" value="NAD(P)-bd_dom_sf"/>
</dbReference>
<dbReference type="Gene3D" id="3.40.50.720">
    <property type="entry name" value="NAD(P)-binding Rossmann-like Domain"/>
    <property type="match status" value="1"/>
</dbReference>
<evidence type="ECO:0000256" key="5">
    <source>
        <dbReference type="ARBA" id="ARBA00023002"/>
    </source>
</evidence>
<accession>D5QF97</accession>
<dbReference type="SUPFAM" id="SSF50129">
    <property type="entry name" value="GroES-like"/>
    <property type="match status" value="1"/>
</dbReference>
<dbReference type="GO" id="GO:0016616">
    <property type="term" value="F:oxidoreductase activity, acting on the CH-OH group of donors, NAD or NADP as acceptor"/>
    <property type="evidence" value="ECO:0007669"/>
    <property type="project" value="UniProtKB-ARBA"/>
</dbReference>
<dbReference type="SMART" id="SM00829">
    <property type="entry name" value="PKS_ER"/>
    <property type="match status" value="1"/>
</dbReference>
<protein>
    <submittedName>
        <fullName evidence="8">L-idonate 5-dehydrogenase</fullName>
    </submittedName>
</protein>
<evidence type="ECO:0000256" key="6">
    <source>
        <dbReference type="RuleBase" id="RU361277"/>
    </source>
</evidence>
<evidence type="ECO:0000313" key="8">
    <source>
        <dbReference type="EMBL" id="EFG84259.1"/>
    </source>
</evidence>
<dbReference type="InterPro" id="IPR011032">
    <property type="entry name" value="GroES-like_sf"/>
</dbReference>
<proteinExistence type="inferred from homology"/>
<gene>
    <name evidence="8" type="ORF">GXY_09074</name>
</gene>
<dbReference type="CDD" id="cd08232">
    <property type="entry name" value="idonate-5-DH"/>
    <property type="match status" value="1"/>
</dbReference>
<organism evidence="8 9">
    <name type="scientific">Novacetimonas hansenii ATCC 23769</name>
    <dbReference type="NCBI Taxonomy" id="714995"/>
    <lineage>
        <taxon>Bacteria</taxon>
        <taxon>Pseudomonadati</taxon>
        <taxon>Pseudomonadota</taxon>
        <taxon>Alphaproteobacteria</taxon>
        <taxon>Acetobacterales</taxon>
        <taxon>Acetobacteraceae</taxon>
        <taxon>Novacetimonas</taxon>
    </lineage>
</organism>
<keyword evidence="3 6" id="KW-0479">Metal-binding</keyword>
<dbReference type="Pfam" id="PF08240">
    <property type="entry name" value="ADH_N"/>
    <property type="match status" value="1"/>
</dbReference>
<dbReference type="PROSITE" id="PS00059">
    <property type="entry name" value="ADH_ZINC"/>
    <property type="match status" value="1"/>
</dbReference>
<keyword evidence="5" id="KW-0560">Oxidoreductase</keyword>
<evidence type="ECO:0000256" key="1">
    <source>
        <dbReference type="ARBA" id="ARBA00001947"/>
    </source>
</evidence>
<evidence type="ECO:0000259" key="7">
    <source>
        <dbReference type="SMART" id="SM00829"/>
    </source>
</evidence>
<comment type="similarity">
    <text evidence="2 6">Belongs to the zinc-containing alcohol dehydrogenase family.</text>
</comment>
<evidence type="ECO:0000256" key="3">
    <source>
        <dbReference type="ARBA" id="ARBA00022723"/>
    </source>
</evidence>
<reference evidence="8 9" key="1">
    <citation type="journal article" date="2010" name="J. Bacteriol.">
        <title>Genome sequence of a cellulose-producing bacterium, Gluconacetobacter hansenii ATCC 23769.</title>
        <authorList>
            <person name="Iyer P.R."/>
            <person name="Geib S.M."/>
            <person name="Catchmark J."/>
            <person name="Kao T.H."/>
            <person name="Tien M."/>
        </authorList>
    </citation>
    <scope>NUCLEOTIDE SEQUENCE [LARGE SCALE GENOMIC DNA]</scope>
    <source>
        <strain evidence="8 9">ATCC 23769</strain>
    </source>
</reference>
<feature type="domain" description="Enoyl reductase (ER)" evidence="7">
    <location>
        <begin position="60"/>
        <end position="388"/>
    </location>
</feature>
<dbReference type="SUPFAM" id="SSF51735">
    <property type="entry name" value="NAD(P)-binding Rossmann-fold domains"/>
    <property type="match status" value="1"/>
</dbReference>
<dbReference type="InterPro" id="IPR002328">
    <property type="entry name" value="ADH_Zn_CS"/>
</dbReference>
<name>D5QF97_NOVHA</name>
<dbReference type="AlphaFoldDB" id="D5QF97"/>
<dbReference type="Pfam" id="PF00107">
    <property type="entry name" value="ADH_zinc_N"/>
    <property type="match status" value="1"/>
</dbReference>
<dbReference type="EMBL" id="ADTV01000034">
    <property type="protein sequence ID" value="EFG84259.1"/>
    <property type="molecule type" value="Genomic_DNA"/>
</dbReference>
<sequence length="393" mass="42104">MMETCLHGCVHDTRRVCHTPDGVNIPSVCCILSNAGDVMDMYPFDDNKTFPSMTESLVIHAAHDLRLEPVPLPQPAPDEVWVDMAWGGICGSDLHYLAHGGVGASVLHGPMVLGHEVSGIIARIGSEVRGFAPGDAVAIHPARPCGTCPECMARRRNLCRNTRFLGSAARDPHTDGGFRRTMVLAATQLRHLPPGLDTCRACLAEPLSVALHAVARAGDVRGRTVMVQGAGPIGLLLVAALAHHGAGHIVVTDLVDFPLQRARLLGADACYNTSNVEVRDEFDILFEATGVPAALSHAITHTRRGGILVQVGMFPPGDIAAPMALIINREIDVRGTFRFDVEFDAALALLSEKPEIADILVTQKFPLSDFSSAFALAPDRRQAAKILLSLQDE</sequence>
<dbReference type="HOGENOM" id="CLU_026673_11_5_5"/>
<dbReference type="PANTHER" id="PTHR43161">
    <property type="entry name" value="SORBITOL DEHYDROGENASE"/>
    <property type="match status" value="1"/>
</dbReference>
<dbReference type="PANTHER" id="PTHR43161:SF9">
    <property type="entry name" value="SORBITOL DEHYDROGENASE"/>
    <property type="match status" value="1"/>
</dbReference>
<dbReference type="GO" id="GO:0008270">
    <property type="term" value="F:zinc ion binding"/>
    <property type="evidence" value="ECO:0007669"/>
    <property type="project" value="InterPro"/>
</dbReference>
<comment type="caution">
    <text evidence="8">The sequence shown here is derived from an EMBL/GenBank/DDBJ whole genome shotgun (WGS) entry which is preliminary data.</text>
</comment>
<comment type="cofactor">
    <cofactor evidence="1 6">
        <name>Zn(2+)</name>
        <dbReference type="ChEBI" id="CHEBI:29105"/>
    </cofactor>
</comment>
<dbReference type="InterPro" id="IPR020843">
    <property type="entry name" value="ER"/>
</dbReference>
<evidence type="ECO:0000256" key="2">
    <source>
        <dbReference type="ARBA" id="ARBA00008072"/>
    </source>
</evidence>
<dbReference type="InterPro" id="IPR013154">
    <property type="entry name" value="ADH-like_N"/>
</dbReference>
<evidence type="ECO:0000313" key="9">
    <source>
        <dbReference type="Proteomes" id="UP000006468"/>
    </source>
</evidence>
<dbReference type="Proteomes" id="UP000006468">
    <property type="component" value="Chromosome"/>
</dbReference>
<dbReference type="Gene3D" id="3.90.180.10">
    <property type="entry name" value="Medium-chain alcohol dehydrogenases, catalytic domain"/>
    <property type="match status" value="1"/>
</dbReference>
<dbReference type="InterPro" id="IPR013149">
    <property type="entry name" value="ADH-like_C"/>
</dbReference>
<evidence type="ECO:0000256" key="4">
    <source>
        <dbReference type="ARBA" id="ARBA00022833"/>
    </source>
</evidence>